<feature type="transmembrane region" description="Helical" evidence="1">
    <location>
        <begin position="36"/>
        <end position="54"/>
    </location>
</feature>
<reference evidence="2" key="1">
    <citation type="submission" date="2016-10" db="EMBL/GenBank/DDBJ databases">
        <authorList>
            <person name="de Groot N.N."/>
        </authorList>
    </citation>
    <scope>NUCLEOTIDE SEQUENCE</scope>
</reference>
<proteinExistence type="predicted"/>
<accession>A0A1W1EJW4</accession>
<dbReference type="EMBL" id="FRYL01000031">
    <property type="protein sequence ID" value="SHO81151.1"/>
    <property type="molecule type" value="Genomic_DNA"/>
</dbReference>
<evidence type="ECO:0000256" key="1">
    <source>
        <dbReference type="SAM" id="Phobius"/>
    </source>
</evidence>
<name>A0A1W1EJW4_9ZZZZ</name>
<keyword evidence="1" id="KW-0472">Membrane</keyword>
<feature type="transmembrane region" description="Helical" evidence="1">
    <location>
        <begin position="7"/>
        <end position="30"/>
    </location>
</feature>
<gene>
    <name evidence="2" type="ORF">MNB_SV-15-1535</name>
</gene>
<organism evidence="2">
    <name type="scientific">hydrothermal vent metagenome</name>
    <dbReference type="NCBI Taxonomy" id="652676"/>
    <lineage>
        <taxon>unclassified sequences</taxon>
        <taxon>metagenomes</taxon>
        <taxon>ecological metagenomes</taxon>
    </lineage>
</organism>
<evidence type="ECO:0000313" key="2">
    <source>
        <dbReference type="EMBL" id="SHO81151.1"/>
    </source>
</evidence>
<sequence>MLIGLEALIFSFVLFFFGVGVIFVAIISYFYTFDNAIIQLALSFIIAILGAYLFRNRLLDKISKPSQEKEERRHISGVGYIDEDMVKFDGTYWRCDDDLSRYKNGDRVEVIDVVDNKVIIKAIK</sequence>
<dbReference type="AlphaFoldDB" id="A0A1W1EJW4"/>
<keyword evidence="1" id="KW-1133">Transmembrane helix</keyword>
<protein>
    <submittedName>
        <fullName evidence="2">Nodulation efficiency protein D (NfeD)</fullName>
    </submittedName>
</protein>
<keyword evidence="1" id="KW-0812">Transmembrane</keyword>